<dbReference type="Proteomes" id="UP000075903">
    <property type="component" value="Unassembled WGS sequence"/>
</dbReference>
<name>A0A182V4K3_ANOME</name>
<dbReference type="VEuPathDB" id="VectorBase:AMEM008743"/>
<feature type="compositionally biased region" description="Pro residues" evidence="1">
    <location>
        <begin position="20"/>
        <end position="41"/>
    </location>
</feature>
<evidence type="ECO:0000313" key="3">
    <source>
        <dbReference type="Proteomes" id="UP000075903"/>
    </source>
</evidence>
<reference evidence="2" key="1">
    <citation type="submission" date="2020-05" db="UniProtKB">
        <authorList>
            <consortium name="EnsemblMetazoa"/>
        </authorList>
    </citation>
    <scope>IDENTIFICATION</scope>
    <source>
        <strain evidence="2">MAF</strain>
    </source>
</reference>
<sequence length="118" mass="12381">MAALWVQQARDDVDSTSILPPGPPAPPPTLGGWPEPPPPPPLEDEVEEDVEVAEPVELIEALSAAPPTPPPLPFVCTCGWCWSVLATPLPFAVHWVCGCWGPQIRTVPSSDADASSAG</sequence>
<proteinExistence type="predicted"/>
<dbReference type="EnsemblMetazoa" id="AMEM008743-RA">
    <property type="protein sequence ID" value="AMEM008743-PA"/>
    <property type="gene ID" value="AMEM008743"/>
</dbReference>
<protein>
    <submittedName>
        <fullName evidence="2">Uncharacterized protein</fullName>
    </submittedName>
</protein>
<keyword evidence="3" id="KW-1185">Reference proteome</keyword>
<organism evidence="2 3">
    <name type="scientific">Anopheles merus</name>
    <name type="common">Mosquito</name>
    <dbReference type="NCBI Taxonomy" id="30066"/>
    <lineage>
        <taxon>Eukaryota</taxon>
        <taxon>Metazoa</taxon>
        <taxon>Ecdysozoa</taxon>
        <taxon>Arthropoda</taxon>
        <taxon>Hexapoda</taxon>
        <taxon>Insecta</taxon>
        <taxon>Pterygota</taxon>
        <taxon>Neoptera</taxon>
        <taxon>Endopterygota</taxon>
        <taxon>Diptera</taxon>
        <taxon>Nematocera</taxon>
        <taxon>Culicoidea</taxon>
        <taxon>Culicidae</taxon>
        <taxon>Anophelinae</taxon>
        <taxon>Anopheles</taxon>
    </lineage>
</organism>
<accession>A0A182V4K3</accession>
<dbReference type="AlphaFoldDB" id="A0A182V4K3"/>
<evidence type="ECO:0000256" key="1">
    <source>
        <dbReference type="SAM" id="MobiDB-lite"/>
    </source>
</evidence>
<feature type="region of interest" description="Disordered" evidence="1">
    <location>
        <begin position="1"/>
        <end position="48"/>
    </location>
</feature>
<evidence type="ECO:0000313" key="2">
    <source>
        <dbReference type="EnsemblMetazoa" id="AMEM008743-PA"/>
    </source>
</evidence>